<evidence type="ECO:0000313" key="1">
    <source>
        <dbReference type="EMBL" id="MBB2499709.1"/>
    </source>
</evidence>
<reference evidence="1 2" key="1">
    <citation type="submission" date="2020-08" db="EMBL/GenBank/DDBJ databases">
        <title>Amycolatopsis echigonensis JCM 21831.</title>
        <authorList>
            <person name="Tedsree N."/>
            <person name="Kuncharoen N."/>
            <person name="Likhitwitayawuid K."/>
            <person name="Tanasupawat S."/>
        </authorList>
    </citation>
    <scope>NUCLEOTIDE SEQUENCE [LARGE SCALE GENOMIC DNA]</scope>
    <source>
        <strain evidence="1 2">JCM 21831</strain>
    </source>
</reference>
<evidence type="ECO:0000313" key="2">
    <source>
        <dbReference type="Proteomes" id="UP000550260"/>
    </source>
</evidence>
<dbReference type="AlphaFoldDB" id="A0A8E2B124"/>
<dbReference type="Proteomes" id="UP000550260">
    <property type="component" value="Unassembled WGS sequence"/>
</dbReference>
<sequence length="114" mass="12878">MRIFGRTKDLTNHQHKIFGAEARSSPSGGRWEQFPLPENELTGYTSDPEFAARAVSPDTVDWLSRNRDQLTNIIGLDRGWCYAVYRDQLGPETLLTRIDLIAEFLDRIGVPSAA</sequence>
<dbReference type="RefSeq" id="WP_183123722.1">
    <property type="nucleotide sequence ID" value="NZ_JACJHR010000012.1"/>
</dbReference>
<gene>
    <name evidence="1" type="ORF">H5411_11315</name>
</gene>
<comment type="caution">
    <text evidence="1">The sequence shown here is derived from an EMBL/GenBank/DDBJ whole genome shotgun (WGS) entry which is preliminary data.</text>
</comment>
<dbReference type="EMBL" id="JACJHR010000012">
    <property type="protein sequence ID" value="MBB2499709.1"/>
    <property type="molecule type" value="Genomic_DNA"/>
</dbReference>
<organism evidence="1 2">
    <name type="scientific">Amycolatopsis echigonensis</name>
    <dbReference type="NCBI Taxonomy" id="2576905"/>
    <lineage>
        <taxon>Bacteria</taxon>
        <taxon>Bacillati</taxon>
        <taxon>Actinomycetota</taxon>
        <taxon>Actinomycetes</taxon>
        <taxon>Pseudonocardiales</taxon>
        <taxon>Pseudonocardiaceae</taxon>
        <taxon>Amycolatopsis</taxon>
    </lineage>
</organism>
<accession>A0A8E2B124</accession>
<protein>
    <submittedName>
        <fullName evidence="1">Uncharacterized protein</fullName>
    </submittedName>
</protein>
<proteinExistence type="predicted"/>
<name>A0A8E2B124_9PSEU</name>